<name>A0A813JAA6_POLGL</name>
<accession>A0A813JAA6</accession>
<dbReference type="EMBL" id="CAJNNV010015740">
    <property type="protein sequence ID" value="CAE8603755.1"/>
    <property type="molecule type" value="Genomic_DNA"/>
</dbReference>
<organism evidence="3 4">
    <name type="scientific">Polarella glacialis</name>
    <name type="common">Dinoflagellate</name>
    <dbReference type="NCBI Taxonomy" id="89957"/>
    <lineage>
        <taxon>Eukaryota</taxon>
        <taxon>Sar</taxon>
        <taxon>Alveolata</taxon>
        <taxon>Dinophyceae</taxon>
        <taxon>Suessiales</taxon>
        <taxon>Suessiaceae</taxon>
        <taxon>Polarella</taxon>
    </lineage>
</organism>
<proteinExistence type="predicted"/>
<keyword evidence="5" id="KW-1185">Reference proteome</keyword>
<evidence type="ECO:0000313" key="3">
    <source>
        <dbReference type="EMBL" id="CAE8677365.1"/>
    </source>
</evidence>
<dbReference type="Gene3D" id="3.40.50.1820">
    <property type="entry name" value="alpha/beta hydrolase"/>
    <property type="match status" value="1"/>
</dbReference>
<dbReference type="Proteomes" id="UP000654075">
    <property type="component" value="Unassembled WGS sequence"/>
</dbReference>
<evidence type="ECO:0000259" key="1">
    <source>
        <dbReference type="Pfam" id="PF12697"/>
    </source>
</evidence>
<dbReference type="PANTHER" id="PTHR46438">
    <property type="entry name" value="ALPHA/BETA-HYDROLASES SUPERFAMILY PROTEIN"/>
    <property type="match status" value="1"/>
</dbReference>
<dbReference type="OrthoDB" id="408373at2759"/>
<dbReference type="InterPro" id="IPR000073">
    <property type="entry name" value="AB_hydrolase_1"/>
</dbReference>
<evidence type="ECO:0000313" key="2">
    <source>
        <dbReference type="EMBL" id="CAE8603755.1"/>
    </source>
</evidence>
<evidence type="ECO:0000313" key="5">
    <source>
        <dbReference type="Proteomes" id="UP000654075"/>
    </source>
</evidence>
<feature type="domain" description="AB hydrolase-1" evidence="1">
    <location>
        <begin position="48"/>
        <end position="279"/>
    </location>
</feature>
<gene>
    <name evidence="2" type="ORF">PGLA1383_LOCUS21959</name>
    <name evidence="3" type="ORF">PGLA2088_LOCUS20291</name>
</gene>
<sequence>MDSDGTAAAQERFLAARGLKHGFTSNFTSAAGVRFHYLTVGNPEDPCLVFIHGGSGNCCSWWRNFDFFADRSFYCVAVDLRFYGASSSSDDLCNGFTGGETFAKDVIAALDAEHVDKAVLLCQSLTGCAALFAAANFPDRVAGVVMCNTNRGIPRDEEDEALAGALALAPWPSQWPVRGLSPRFQEAEGQLTQLFLDVRALNQKGLGHDLESACKRRTVPADRLGLLAHPMLMLSSGHDPFFSRAMLEKSAQSLALCELVHVPDCGHSVYFEDPAVFNQTVEDWIARCVPGHFKSSSFAM</sequence>
<dbReference type="Pfam" id="PF12697">
    <property type="entry name" value="Abhydrolase_6"/>
    <property type="match status" value="1"/>
</dbReference>
<dbReference type="InterPro" id="IPR029058">
    <property type="entry name" value="AB_hydrolase_fold"/>
</dbReference>
<protein>
    <recommendedName>
        <fullName evidence="1">AB hydrolase-1 domain-containing protein</fullName>
    </recommendedName>
</protein>
<dbReference type="Proteomes" id="UP000626109">
    <property type="component" value="Unassembled WGS sequence"/>
</dbReference>
<dbReference type="SUPFAM" id="SSF53474">
    <property type="entry name" value="alpha/beta-Hydrolases"/>
    <property type="match status" value="1"/>
</dbReference>
<reference evidence="3" key="1">
    <citation type="submission" date="2021-02" db="EMBL/GenBank/DDBJ databases">
        <authorList>
            <person name="Dougan E. K."/>
            <person name="Rhodes N."/>
            <person name="Thang M."/>
            <person name="Chan C."/>
        </authorList>
    </citation>
    <scope>NUCLEOTIDE SEQUENCE</scope>
</reference>
<comment type="caution">
    <text evidence="3">The sequence shown here is derived from an EMBL/GenBank/DDBJ whole genome shotgun (WGS) entry which is preliminary data.</text>
</comment>
<evidence type="ECO:0000313" key="4">
    <source>
        <dbReference type="Proteomes" id="UP000626109"/>
    </source>
</evidence>
<dbReference type="AlphaFoldDB" id="A0A813JAA6"/>
<dbReference type="EMBL" id="CAJNNW010025476">
    <property type="protein sequence ID" value="CAE8677365.1"/>
    <property type="molecule type" value="Genomic_DNA"/>
</dbReference>